<keyword evidence="8" id="KW-0638">Presynaptic neurotoxin</keyword>
<feature type="compositionally biased region" description="Basic and acidic residues" evidence="13">
    <location>
        <begin position="580"/>
        <end position="591"/>
    </location>
</feature>
<dbReference type="OrthoDB" id="19014at2759"/>
<proteinExistence type="inferred from homology"/>
<keyword evidence="12" id="KW-0040">ANK repeat</keyword>
<dbReference type="GO" id="GO:0044231">
    <property type="term" value="C:host cell presynaptic membrane"/>
    <property type="evidence" value="ECO:0007669"/>
    <property type="project" value="UniProtKB-KW"/>
</dbReference>
<evidence type="ECO:0000256" key="10">
    <source>
        <dbReference type="ARBA" id="ARBA00023298"/>
    </source>
</evidence>
<dbReference type="GO" id="GO:0005856">
    <property type="term" value="C:cytoskeleton"/>
    <property type="evidence" value="ECO:0007669"/>
    <property type="project" value="UniProtKB-SubCell"/>
</dbReference>
<evidence type="ECO:0000256" key="12">
    <source>
        <dbReference type="PROSITE-ProRule" id="PRU00023"/>
    </source>
</evidence>
<protein>
    <submittedName>
        <fullName evidence="14">Protein phosphatase 1 regulatory subunit 12A</fullName>
    </submittedName>
</protein>
<dbReference type="PANTHER" id="PTHR24179:SF21">
    <property type="entry name" value="MYOSIN BINDING SUBUNIT, ISOFORM O"/>
    <property type="match status" value="1"/>
</dbReference>
<dbReference type="EMBL" id="KK120390">
    <property type="protein sequence ID" value="KFM78194.1"/>
    <property type="molecule type" value="Genomic_DNA"/>
</dbReference>
<evidence type="ECO:0000313" key="14">
    <source>
        <dbReference type="EMBL" id="KFM78194.1"/>
    </source>
</evidence>
<keyword evidence="3" id="KW-0217">Developmental protein</keyword>
<feature type="region of interest" description="Disordered" evidence="13">
    <location>
        <begin position="545"/>
        <end position="699"/>
    </location>
</feature>
<feature type="compositionally biased region" description="Basic and acidic residues" evidence="13">
    <location>
        <begin position="545"/>
        <end position="572"/>
    </location>
</feature>
<dbReference type="GO" id="GO:0019208">
    <property type="term" value="F:phosphatase regulator activity"/>
    <property type="evidence" value="ECO:0007669"/>
    <property type="project" value="TreeGrafter"/>
</dbReference>
<feature type="compositionally biased region" description="Basic and acidic residues" evidence="13">
    <location>
        <begin position="310"/>
        <end position="328"/>
    </location>
</feature>
<feature type="compositionally biased region" description="Polar residues" evidence="13">
    <location>
        <begin position="637"/>
        <end position="659"/>
    </location>
</feature>
<dbReference type="PROSITE" id="PS50297">
    <property type="entry name" value="ANK_REP_REGION"/>
    <property type="match status" value="4"/>
</dbReference>
<dbReference type="PROSITE" id="PS50088">
    <property type="entry name" value="ANK_REPEAT"/>
    <property type="match status" value="4"/>
</dbReference>
<keyword evidence="9" id="KW-0206">Cytoskeleton</keyword>
<dbReference type="InterPro" id="IPR051226">
    <property type="entry name" value="PP1_Regulatory_Subunit"/>
</dbReference>
<feature type="repeat" description="ANK" evidence="12">
    <location>
        <begin position="220"/>
        <end position="252"/>
    </location>
</feature>
<name>A0A087ULF5_STEMI</name>
<feature type="non-terminal residue" evidence="14">
    <location>
        <position position="699"/>
    </location>
</feature>
<keyword evidence="5" id="KW-1052">Target cell membrane</keyword>
<evidence type="ECO:0000256" key="4">
    <source>
        <dbReference type="ARBA" id="ARBA00022483"/>
    </source>
</evidence>
<dbReference type="GO" id="GO:0044218">
    <property type="term" value="C:other organism cell membrane"/>
    <property type="evidence" value="ECO:0007669"/>
    <property type="project" value="UniProtKB-KW"/>
</dbReference>
<keyword evidence="9" id="KW-0963">Cytoplasm</keyword>
<feature type="compositionally biased region" description="Basic and acidic residues" evidence="13">
    <location>
        <begin position="684"/>
        <end position="693"/>
    </location>
</feature>
<sequence>MPIETRSNSALFRRAEQLKRWEDSETNRVSPTVPKDKKSKIKFSDGCVFLAACAASDTEEVERLLRQGTDINTANVDGLTALHQACIDNNLEMVQFLVEHGCDVNRGDNEGWTPLHATASCGFLSIARYLIEHGANVAAVNNDGDLPIDIAESSEMEEYLSDVLDEQGIDCDEARYNKYQDRIHLRTGATALHVAAAKGYTKVMNILIQVGADLNAQDNDGWTPLHAAAHWGQKEACAVLADNLANMDIQNLAGQTCFDVAEPELVKLLEELKKKQASMQKDRPEIQAILQRTSNRPPLKRRTSVTRMSGQEKSKSVMKDTKSERAHIENLTLPEEEGEEEKEKRQIEALERVSALKKDVSDKEEKDILPKKVPTYESKPAAVEPSVKEQQPEKIPSWKKVLRRSSENLEDSNIGSEISEVTLKRPKRSNEDSSEKSNGPLETNKDGLKKNSDLTSLHSSSPSTEAINETSSIPTTPSSPSDTSSESQSQDKRKPFIPPVRDDESELQRKAHAKRVRETRRSTQGVLLEDIKSAELQYLINTQREAAKRQAEETEMIKKQTEEGEALKRQPEEAETELTEGNKKEKQKSASDDSSEFDVLSTKVDRPSRIGSKPEEGGKTTLESGDGPSVTLVLRSKSASSPEDTSPSESRTSLGTQAAIQRRRRPKRRSTGVVYLDSDDAQEEKENTNDKDSTSQTET</sequence>
<dbReference type="Gene3D" id="6.10.140.390">
    <property type="match status" value="1"/>
</dbReference>
<evidence type="ECO:0000313" key="15">
    <source>
        <dbReference type="Proteomes" id="UP000054359"/>
    </source>
</evidence>
<dbReference type="InterPro" id="IPR002110">
    <property type="entry name" value="Ankyrin_rpt"/>
</dbReference>
<keyword evidence="7" id="KW-0677">Repeat</keyword>
<reference evidence="14 15" key="1">
    <citation type="submission" date="2013-11" db="EMBL/GenBank/DDBJ databases">
        <title>Genome sequencing of Stegodyphus mimosarum.</title>
        <authorList>
            <person name="Bechsgaard J."/>
        </authorList>
    </citation>
    <scope>NUCLEOTIDE SEQUENCE [LARGE SCALE GENOMIC DNA]</scope>
</reference>
<evidence type="ECO:0000256" key="7">
    <source>
        <dbReference type="ARBA" id="ARBA00022737"/>
    </source>
</evidence>
<dbReference type="Proteomes" id="UP000054359">
    <property type="component" value="Unassembled WGS sequence"/>
</dbReference>
<dbReference type="STRING" id="407821.A0A087ULF5"/>
<feature type="compositionally biased region" description="Basic and acidic residues" evidence="13">
    <location>
        <begin position="443"/>
        <end position="452"/>
    </location>
</feature>
<dbReference type="GO" id="GO:0005737">
    <property type="term" value="C:cytoplasm"/>
    <property type="evidence" value="ECO:0007669"/>
    <property type="project" value="TreeGrafter"/>
</dbReference>
<evidence type="ECO:0000256" key="8">
    <source>
        <dbReference type="ARBA" id="ARBA00023028"/>
    </source>
</evidence>
<dbReference type="PANTHER" id="PTHR24179">
    <property type="entry name" value="PROTEIN PHOSPHATASE 1 REGULATORY SUBUNIT 12"/>
    <property type="match status" value="1"/>
</dbReference>
<feature type="region of interest" description="Disordered" evidence="13">
    <location>
        <begin position="358"/>
        <end position="528"/>
    </location>
</feature>
<keyword evidence="10" id="KW-1053">Target membrane</keyword>
<feature type="repeat" description="ANK" evidence="12">
    <location>
        <begin position="77"/>
        <end position="109"/>
    </location>
</feature>
<dbReference type="SMART" id="SM00248">
    <property type="entry name" value="ANK"/>
    <property type="match status" value="5"/>
</dbReference>
<comment type="similarity">
    <text evidence="11">Belongs to the NRARP family.</text>
</comment>
<dbReference type="PRINTS" id="PR01415">
    <property type="entry name" value="ANKYRIN"/>
</dbReference>
<dbReference type="OMA" id="GYSEVLX"/>
<keyword evidence="8" id="KW-0800">Toxin</keyword>
<evidence type="ECO:0000256" key="3">
    <source>
        <dbReference type="ARBA" id="ARBA00022473"/>
    </source>
</evidence>
<dbReference type="Gene3D" id="1.25.40.20">
    <property type="entry name" value="Ankyrin repeat-containing domain"/>
    <property type="match status" value="2"/>
</dbReference>
<dbReference type="GO" id="GO:0006887">
    <property type="term" value="P:exocytosis"/>
    <property type="evidence" value="ECO:0007669"/>
    <property type="project" value="UniProtKB-KW"/>
</dbReference>
<feature type="compositionally biased region" description="Low complexity" evidence="13">
    <location>
        <begin position="453"/>
        <end position="488"/>
    </location>
</feature>
<dbReference type="Pfam" id="PF12796">
    <property type="entry name" value="Ank_2"/>
    <property type="match status" value="2"/>
</dbReference>
<dbReference type="InterPro" id="IPR036770">
    <property type="entry name" value="Ankyrin_rpt-contain_sf"/>
</dbReference>
<dbReference type="CDD" id="cd21930">
    <property type="entry name" value="IPD_PPP1R12"/>
    <property type="match status" value="1"/>
</dbReference>
<feature type="compositionally biased region" description="Basic and acidic residues" evidence="13">
    <location>
        <begin position="358"/>
        <end position="370"/>
    </location>
</feature>
<evidence type="ECO:0000256" key="9">
    <source>
        <dbReference type="ARBA" id="ARBA00023212"/>
    </source>
</evidence>
<feature type="repeat" description="ANK" evidence="12">
    <location>
        <begin position="110"/>
        <end position="142"/>
    </location>
</feature>
<evidence type="ECO:0000256" key="2">
    <source>
        <dbReference type="ARBA" id="ARBA00004245"/>
    </source>
</evidence>
<feature type="repeat" description="ANK" evidence="12">
    <location>
        <begin position="187"/>
        <end position="219"/>
    </location>
</feature>
<feature type="compositionally biased region" description="Basic and acidic residues" evidence="13">
    <location>
        <begin position="489"/>
        <end position="509"/>
    </location>
</feature>
<evidence type="ECO:0000256" key="1">
    <source>
        <dbReference type="ARBA" id="ARBA00004175"/>
    </source>
</evidence>
<keyword evidence="10" id="KW-0472">Membrane</keyword>
<keyword evidence="15" id="KW-1185">Reference proteome</keyword>
<dbReference type="FunFam" id="1.25.40.20:FF:000007">
    <property type="entry name" value="Phosphatase 1 regulatory subunit 12A"/>
    <property type="match status" value="1"/>
</dbReference>
<feature type="compositionally biased region" description="Basic residues" evidence="13">
    <location>
        <begin position="661"/>
        <end position="670"/>
    </location>
</feature>
<evidence type="ECO:0000256" key="5">
    <source>
        <dbReference type="ARBA" id="ARBA00022537"/>
    </source>
</evidence>
<evidence type="ECO:0000256" key="11">
    <source>
        <dbReference type="ARBA" id="ARBA00038386"/>
    </source>
</evidence>
<dbReference type="SUPFAM" id="SSF48403">
    <property type="entry name" value="Ankyrin repeat"/>
    <property type="match status" value="1"/>
</dbReference>
<dbReference type="GO" id="GO:0004857">
    <property type="term" value="F:enzyme inhibitor activity"/>
    <property type="evidence" value="ECO:0007669"/>
    <property type="project" value="TreeGrafter"/>
</dbReference>
<evidence type="ECO:0000256" key="13">
    <source>
        <dbReference type="SAM" id="MobiDB-lite"/>
    </source>
</evidence>
<gene>
    <name evidence="14" type="ORF">X975_23890</name>
</gene>
<dbReference type="AlphaFoldDB" id="A0A087ULF5"/>
<feature type="region of interest" description="Disordered" evidence="13">
    <location>
        <begin position="294"/>
        <end position="345"/>
    </location>
</feature>
<evidence type="ECO:0000256" key="6">
    <source>
        <dbReference type="ARBA" id="ARBA00022699"/>
    </source>
</evidence>
<keyword evidence="4" id="KW-0268">Exocytosis</keyword>
<keyword evidence="6" id="KW-0528">Neurotoxin</keyword>
<feature type="compositionally biased region" description="Basic and acidic residues" evidence="13">
    <location>
        <begin position="603"/>
        <end position="618"/>
    </location>
</feature>
<accession>A0A087ULF5</accession>
<comment type="subcellular location">
    <subcellularLocation>
        <location evidence="2">Cytoplasm</location>
        <location evidence="2">Cytoskeleton</location>
    </subcellularLocation>
    <subcellularLocation>
        <location evidence="1">Target cell membrane</location>
    </subcellularLocation>
</comment>
<organism evidence="14 15">
    <name type="scientific">Stegodyphus mimosarum</name>
    <name type="common">African social velvet spider</name>
    <dbReference type="NCBI Taxonomy" id="407821"/>
    <lineage>
        <taxon>Eukaryota</taxon>
        <taxon>Metazoa</taxon>
        <taxon>Ecdysozoa</taxon>
        <taxon>Arthropoda</taxon>
        <taxon>Chelicerata</taxon>
        <taxon>Arachnida</taxon>
        <taxon>Araneae</taxon>
        <taxon>Araneomorphae</taxon>
        <taxon>Entelegynae</taxon>
        <taxon>Eresoidea</taxon>
        <taxon>Eresidae</taxon>
        <taxon>Stegodyphus</taxon>
    </lineage>
</organism>